<evidence type="ECO:0000256" key="1">
    <source>
        <dbReference type="SAM" id="Coils"/>
    </source>
</evidence>
<dbReference type="Pfam" id="PF25917">
    <property type="entry name" value="BSH_RND"/>
    <property type="match status" value="1"/>
</dbReference>
<dbReference type="InterPro" id="IPR058625">
    <property type="entry name" value="MdtA-like_BSH"/>
</dbReference>
<dbReference type="Pfam" id="PF25954">
    <property type="entry name" value="Beta-barrel_RND_2"/>
    <property type="match status" value="1"/>
</dbReference>
<feature type="transmembrane region" description="Helical" evidence="2">
    <location>
        <begin position="12"/>
        <end position="29"/>
    </location>
</feature>
<keyword evidence="1" id="KW-0175">Coiled coil</keyword>
<organism evidence="5 6">
    <name type="scientific">Novosphingobium pituita</name>
    <dbReference type="NCBI Taxonomy" id="3056842"/>
    <lineage>
        <taxon>Bacteria</taxon>
        <taxon>Pseudomonadati</taxon>
        <taxon>Pseudomonadota</taxon>
        <taxon>Alphaproteobacteria</taxon>
        <taxon>Sphingomonadales</taxon>
        <taxon>Sphingomonadaceae</taxon>
        <taxon>Novosphingobium</taxon>
    </lineage>
</organism>
<dbReference type="Gene3D" id="2.40.30.170">
    <property type="match status" value="1"/>
</dbReference>
<gene>
    <name evidence="5" type="ORF">NUTIK01_09490</name>
</gene>
<reference evidence="5 6" key="1">
    <citation type="submission" date="2023-06" db="EMBL/GenBank/DDBJ databases">
        <title>Draft genome sequence of Novosphingobium sp. strain IK01.</title>
        <authorList>
            <person name="Hatamoto M."/>
            <person name="Ikarashi T."/>
            <person name="Yamaguchi T."/>
        </authorList>
    </citation>
    <scope>NUCLEOTIDE SEQUENCE [LARGE SCALE GENOMIC DNA]</scope>
    <source>
        <strain evidence="5 6">IK01</strain>
    </source>
</reference>
<dbReference type="EMBL" id="BTFW01000001">
    <property type="protein sequence ID" value="GMM60172.1"/>
    <property type="molecule type" value="Genomic_DNA"/>
</dbReference>
<dbReference type="Proteomes" id="UP001187221">
    <property type="component" value="Unassembled WGS sequence"/>
</dbReference>
<dbReference type="InterPro" id="IPR050739">
    <property type="entry name" value="MFP"/>
</dbReference>
<comment type="caution">
    <text evidence="5">The sequence shown here is derived from an EMBL/GenBank/DDBJ whole genome shotgun (WGS) entry which is preliminary data.</text>
</comment>
<sequence length="364" mass="38403">MTGTRKKTIGRIAIGVAVVALAYGVYALIDYRANGQYIQSTDDAYVQADGVAVSSKLAGYVRQIGVVDNQQVGQGAFLVQIDPTDYATKLTQADAQVSVAKAAEQATAAGIAEAQASLDQAQAGLVSARRDLAYYAQEVARYAPLAASGAEPRTQLDQLTSARDKAAADVRARQAAIEAATAKIATIKAQVEQAQAQIASADATRLAARNDMGFTRLTAPIAGKIGSRTVRLGQYVTAGQRLMTIVPTQAIYVEANYKETQIGLMRPGQPVTMHVDALPGVDFHGVVDSITPGTGANFSLIPPQNATGNFTKIVQRVPVRIRINAGEESRKVLVPGLSLTVEVDTKSAKGAIRSIRAEQDRGTH</sequence>
<accession>A0ABQ6P5K2</accession>
<feature type="domain" description="CusB-like beta-barrel" evidence="4">
    <location>
        <begin position="252"/>
        <end position="294"/>
    </location>
</feature>
<dbReference type="PANTHER" id="PTHR30386">
    <property type="entry name" value="MEMBRANE FUSION SUBUNIT OF EMRAB-TOLC MULTIDRUG EFFLUX PUMP"/>
    <property type="match status" value="1"/>
</dbReference>
<proteinExistence type="predicted"/>
<keyword evidence="2" id="KW-1133">Transmembrane helix</keyword>
<dbReference type="Gene3D" id="2.40.50.100">
    <property type="match status" value="1"/>
</dbReference>
<feature type="coiled-coil region" evidence="1">
    <location>
        <begin position="177"/>
        <end position="211"/>
    </location>
</feature>
<dbReference type="SUPFAM" id="SSF111369">
    <property type="entry name" value="HlyD-like secretion proteins"/>
    <property type="match status" value="2"/>
</dbReference>
<evidence type="ECO:0000256" key="2">
    <source>
        <dbReference type="SAM" id="Phobius"/>
    </source>
</evidence>
<evidence type="ECO:0000259" key="3">
    <source>
        <dbReference type="Pfam" id="PF25917"/>
    </source>
</evidence>
<protein>
    <submittedName>
        <fullName evidence="5">HlyD family secretion protein</fullName>
    </submittedName>
</protein>
<name>A0ABQ6P5K2_9SPHN</name>
<keyword evidence="2" id="KW-0812">Transmembrane</keyword>
<evidence type="ECO:0000313" key="6">
    <source>
        <dbReference type="Proteomes" id="UP001187221"/>
    </source>
</evidence>
<dbReference type="PANTHER" id="PTHR30386:SF24">
    <property type="entry name" value="MULTIDRUG RESISTANCE EFFLUX PUMP"/>
    <property type="match status" value="1"/>
</dbReference>
<keyword evidence="2" id="KW-0472">Membrane</keyword>
<dbReference type="InterPro" id="IPR058792">
    <property type="entry name" value="Beta-barrel_RND_2"/>
</dbReference>
<evidence type="ECO:0000259" key="4">
    <source>
        <dbReference type="Pfam" id="PF25954"/>
    </source>
</evidence>
<evidence type="ECO:0000313" key="5">
    <source>
        <dbReference type="EMBL" id="GMM60172.1"/>
    </source>
</evidence>
<feature type="domain" description="Multidrug resistance protein MdtA-like barrel-sandwich hybrid" evidence="3">
    <location>
        <begin position="51"/>
        <end position="246"/>
    </location>
</feature>
<dbReference type="Gene3D" id="1.10.287.470">
    <property type="entry name" value="Helix hairpin bin"/>
    <property type="match status" value="2"/>
</dbReference>
<keyword evidence="6" id="KW-1185">Reference proteome</keyword>